<keyword evidence="1" id="KW-1133">Transmembrane helix</keyword>
<comment type="caution">
    <text evidence="2">The sequence shown here is derived from an EMBL/GenBank/DDBJ whole genome shotgun (WGS) entry which is preliminary data.</text>
</comment>
<gene>
    <name evidence="2" type="ORF">PAECIP111893_00479</name>
</gene>
<evidence type="ECO:0000313" key="3">
    <source>
        <dbReference type="Proteomes" id="UP000838686"/>
    </source>
</evidence>
<reference evidence="2" key="1">
    <citation type="submission" date="2022-01" db="EMBL/GenBank/DDBJ databases">
        <authorList>
            <person name="Criscuolo A."/>
        </authorList>
    </citation>
    <scope>NUCLEOTIDE SEQUENCE</scope>
    <source>
        <strain evidence="2">CIP111893</strain>
    </source>
</reference>
<proteinExistence type="predicted"/>
<dbReference type="EMBL" id="CAKMMF010000002">
    <property type="protein sequence ID" value="CAH1193503.1"/>
    <property type="molecule type" value="Genomic_DNA"/>
</dbReference>
<accession>A0ABM9BSA0</accession>
<name>A0ABM9BSA0_9BACL</name>
<organism evidence="2 3">
    <name type="scientific">Paenibacillus plantiphilus</name>
    <dbReference type="NCBI Taxonomy" id="2905650"/>
    <lineage>
        <taxon>Bacteria</taxon>
        <taxon>Bacillati</taxon>
        <taxon>Bacillota</taxon>
        <taxon>Bacilli</taxon>
        <taxon>Bacillales</taxon>
        <taxon>Paenibacillaceae</taxon>
        <taxon>Paenibacillus</taxon>
    </lineage>
</organism>
<dbReference type="Proteomes" id="UP000838686">
    <property type="component" value="Unassembled WGS sequence"/>
</dbReference>
<evidence type="ECO:0008006" key="4">
    <source>
        <dbReference type="Google" id="ProtNLM"/>
    </source>
</evidence>
<evidence type="ECO:0000256" key="1">
    <source>
        <dbReference type="SAM" id="Phobius"/>
    </source>
</evidence>
<sequence length="157" mass="17802">MKRVVYVIIGIMIGVLISFGIGASGGRLDSLIGKGIQGEREMYLNGEKIGTAVIIDGQTFMPVRAMDGYFGVNFTLDSRKIVFSQNNTFHGERPKKFSLYQIQYMLNDAKEQLSGMLMEQNKQPLFYSLAQKKRIAVSKLLIAQYELWETDYMLDNP</sequence>
<keyword evidence="3" id="KW-1185">Reference proteome</keyword>
<feature type="transmembrane region" description="Helical" evidence="1">
    <location>
        <begin position="6"/>
        <end position="24"/>
    </location>
</feature>
<protein>
    <recommendedName>
        <fullName evidence="4">Copper amine oxidase-like N-terminal domain-containing protein</fullName>
    </recommendedName>
</protein>
<keyword evidence="1" id="KW-0812">Transmembrane</keyword>
<evidence type="ECO:0000313" key="2">
    <source>
        <dbReference type="EMBL" id="CAH1193503.1"/>
    </source>
</evidence>
<keyword evidence="1" id="KW-0472">Membrane</keyword>
<dbReference type="RefSeq" id="WP_236338723.1">
    <property type="nucleotide sequence ID" value="NZ_CAKMMF010000002.1"/>
</dbReference>